<proteinExistence type="predicted"/>
<keyword evidence="1" id="KW-1133">Transmembrane helix</keyword>
<protein>
    <recommendedName>
        <fullName evidence="4">G-protein coupled receptors family 1 profile domain-containing protein</fullName>
    </recommendedName>
</protein>
<reference evidence="2 3" key="1">
    <citation type="submission" date="2017-07" db="EMBL/GenBank/DDBJ databases">
        <authorList>
            <person name="Talla V."/>
            <person name="Backstrom N."/>
        </authorList>
    </citation>
    <scope>NUCLEOTIDE SEQUENCE [LARGE SCALE GENOMIC DNA]</scope>
</reference>
<dbReference type="EMBL" id="FZQP02005044">
    <property type="protein sequence ID" value="VVD00896.1"/>
    <property type="molecule type" value="Genomic_DNA"/>
</dbReference>
<evidence type="ECO:0000313" key="2">
    <source>
        <dbReference type="EMBL" id="VVD00896.1"/>
    </source>
</evidence>
<keyword evidence="1" id="KW-0812">Transmembrane</keyword>
<feature type="transmembrane region" description="Helical" evidence="1">
    <location>
        <begin position="24"/>
        <end position="44"/>
    </location>
</feature>
<dbReference type="AlphaFoldDB" id="A0A5E4QUH3"/>
<dbReference type="Proteomes" id="UP000324832">
    <property type="component" value="Unassembled WGS sequence"/>
</dbReference>
<feature type="transmembrane region" description="Helical" evidence="1">
    <location>
        <begin position="129"/>
        <end position="150"/>
    </location>
</feature>
<organism evidence="2 3">
    <name type="scientific">Leptidea sinapis</name>
    <dbReference type="NCBI Taxonomy" id="189913"/>
    <lineage>
        <taxon>Eukaryota</taxon>
        <taxon>Metazoa</taxon>
        <taxon>Ecdysozoa</taxon>
        <taxon>Arthropoda</taxon>
        <taxon>Hexapoda</taxon>
        <taxon>Insecta</taxon>
        <taxon>Pterygota</taxon>
        <taxon>Neoptera</taxon>
        <taxon>Endopterygota</taxon>
        <taxon>Lepidoptera</taxon>
        <taxon>Glossata</taxon>
        <taxon>Ditrysia</taxon>
        <taxon>Papilionoidea</taxon>
        <taxon>Pieridae</taxon>
        <taxon>Dismorphiinae</taxon>
        <taxon>Leptidea</taxon>
    </lineage>
</organism>
<keyword evidence="3" id="KW-1185">Reference proteome</keyword>
<keyword evidence="1" id="KW-0472">Membrane</keyword>
<evidence type="ECO:0000256" key="1">
    <source>
        <dbReference type="SAM" id="Phobius"/>
    </source>
</evidence>
<evidence type="ECO:0008006" key="4">
    <source>
        <dbReference type="Google" id="ProtNLM"/>
    </source>
</evidence>
<sequence length="240" mass="27875">MSHEHCTWDYLFDKANFAELQNGLYMTELVSTVLSIIASLMVLLTNLRFDLSYRNLIYFTMTTGLRRVIYYLISGSIESCNYVGWWNTFISVYEVECLTHVCIERYVVAKYINNGWSIIKWHYPMYQGLCVLFACLYSFPPLFGIGNYSLDFTCDTCAFNMELPDSSMKYAIVVIFLLRSVKSTSFMIVMLYWTRKLEIVNTRSVKMAEQAPFTQCHCNYRCKSDVLVTTSVVTRVGGIY</sequence>
<name>A0A5E4QUH3_9NEOP</name>
<gene>
    <name evidence="2" type="ORF">LSINAPIS_LOCUS11443</name>
</gene>
<evidence type="ECO:0000313" key="3">
    <source>
        <dbReference type="Proteomes" id="UP000324832"/>
    </source>
</evidence>
<accession>A0A5E4QUH3</accession>
<feature type="transmembrane region" description="Helical" evidence="1">
    <location>
        <begin position="170"/>
        <end position="193"/>
    </location>
</feature>